<feature type="transmembrane region" description="Helical" evidence="1">
    <location>
        <begin position="147"/>
        <end position="175"/>
    </location>
</feature>
<dbReference type="Gene3D" id="3.30.160.60">
    <property type="entry name" value="Classic Zinc Finger"/>
    <property type="match status" value="1"/>
</dbReference>
<proteinExistence type="predicted"/>
<keyword evidence="1" id="KW-0812">Transmembrane</keyword>
<keyword evidence="1" id="KW-1133">Transmembrane helix</keyword>
<evidence type="ECO:0000313" key="3">
    <source>
        <dbReference type="EMBL" id="GAH54273.1"/>
    </source>
</evidence>
<comment type="caution">
    <text evidence="3">The sequence shown here is derived from an EMBL/GenBank/DDBJ whole genome shotgun (WGS) entry which is preliminary data.</text>
</comment>
<feature type="non-terminal residue" evidence="3">
    <location>
        <position position="1"/>
    </location>
</feature>
<dbReference type="EMBL" id="BARU01019569">
    <property type="protein sequence ID" value="GAH54273.1"/>
    <property type="molecule type" value="Genomic_DNA"/>
</dbReference>
<reference evidence="3" key="1">
    <citation type="journal article" date="2014" name="Front. Microbiol.">
        <title>High frequency of phylogenetically diverse reductive dehalogenase-homologous genes in deep subseafloor sedimentary metagenomes.</title>
        <authorList>
            <person name="Kawai M."/>
            <person name="Futagami T."/>
            <person name="Toyoda A."/>
            <person name="Takaki Y."/>
            <person name="Nishi S."/>
            <person name="Hori S."/>
            <person name="Arai W."/>
            <person name="Tsubouchi T."/>
            <person name="Morono Y."/>
            <person name="Uchiyama I."/>
            <person name="Ito T."/>
            <person name="Fujiyama A."/>
            <person name="Inagaki F."/>
            <person name="Takami H."/>
        </authorList>
    </citation>
    <scope>NUCLEOTIDE SEQUENCE</scope>
    <source>
        <strain evidence="3">Expedition CK06-06</strain>
    </source>
</reference>
<organism evidence="3">
    <name type="scientific">marine sediment metagenome</name>
    <dbReference type="NCBI Taxonomy" id="412755"/>
    <lineage>
        <taxon>unclassified sequences</taxon>
        <taxon>metagenomes</taxon>
        <taxon>ecological metagenomes</taxon>
    </lineage>
</organism>
<dbReference type="AlphaFoldDB" id="X1I9K9"/>
<sequence>VTLPDGTPVEGATVEIGSVLWELTPLKFVTRLRTDGAGQVYVRGMLPGGYLIQAFKEEESVQATPAQVSIDFYGKATPDTLKMALRAAPWYYTLKVKYPGVVGVLPAAIMGKMLQVEAKYLGARFDEIRVVGETVEIDYHIDQESPIVLTGGVIVAIFAGLGLLILLGVVSWLLIARYKPPVQKKKFPCPIPGCDESFADQAGLADHLIEVHKDAHPWMCAFLGCNLRFSSEAEKLAHMEQFHEKELPLTPPPR</sequence>
<dbReference type="PROSITE" id="PS00028">
    <property type="entry name" value="ZINC_FINGER_C2H2_1"/>
    <property type="match status" value="2"/>
</dbReference>
<dbReference type="InterPro" id="IPR036236">
    <property type="entry name" value="Znf_C2H2_sf"/>
</dbReference>
<name>X1I9K9_9ZZZZ</name>
<dbReference type="SUPFAM" id="SSF57667">
    <property type="entry name" value="beta-beta-alpha zinc fingers"/>
    <property type="match status" value="1"/>
</dbReference>
<feature type="domain" description="C2H2-type" evidence="2">
    <location>
        <begin position="187"/>
        <end position="217"/>
    </location>
</feature>
<keyword evidence="1" id="KW-0472">Membrane</keyword>
<dbReference type="PROSITE" id="PS50157">
    <property type="entry name" value="ZINC_FINGER_C2H2_2"/>
    <property type="match status" value="1"/>
</dbReference>
<evidence type="ECO:0000259" key="2">
    <source>
        <dbReference type="PROSITE" id="PS50157"/>
    </source>
</evidence>
<gene>
    <name evidence="3" type="ORF">S03H2_32220</name>
</gene>
<dbReference type="SMART" id="SM00355">
    <property type="entry name" value="ZnF_C2H2"/>
    <property type="match status" value="2"/>
</dbReference>
<protein>
    <recommendedName>
        <fullName evidence="2">C2H2-type domain-containing protein</fullName>
    </recommendedName>
</protein>
<accession>X1I9K9</accession>
<dbReference type="InterPro" id="IPR013087">
    <property type="entry name" value="Znf_C2H2_type"/>
</dbReference>
<evidence type="ECO:0000256" key="1">
    <source>
        <dbReference type="SAM" id="Phobius"/>
    </source>
</evidence>